<gene>
    <name evidence="7" type="ORF">RHRU231_290005</name>
</gene>
<evidence type="ECO:0000259" key="6">
    <source>
        <dbReference type="Pfam" id="PF19320"/>
    </source>
</evidence>
<keyword evidence="4 7" id="KW-0808">Transferase</keyword>
<dbReference type="eggNOG" id="COG1216">
    <property type="taxonomic scope" value="Bacteria"/>
</dbReference>
<sequence length="633" mass="70014">MDKAEFAAIEPTGGVGTAADGSSVPERPAARQTAQRALFAGPSPLVSDDMYVTVKGTVDRERTRVRLGRRSRIETDTYFGRFPASYWQRWTAVTEVAFVAEVDGDGRLELVATDARGRRRIVATTTVSSHGTPTSVTVSTPIDRFVDGGALFARISTGSGELTVANARWTVPAPETLRPAAVVICTFNRADDCAATLAAMADDPIALADVQSVYVIDQGNDRVETREEFRRVASELGDKLVYITQPNLGGAGGFTRGLYEVTGSARNPGANIVFMDDDVLCEPEAVVRLNMFANCTVEPAIVGAQMLYLLHPDRVHVGAEVADLQRLQAGLEVKNALADKSTLKKQQDIRVDAGYNGWWSCLIPSEVVDKVGYPLPLFFQWDDIEYGYRSRANGVATVTLPGAAVWHADFAWKDWDEWHRYFNLRNAMITAALHTELDGKALAKQLRTDLFRYLVSMQYGMAFTLIKAVEDFLRGPEFLHDGGMEAAAAIRRERAEYGETIRHNANNVPGLRPADMFITPAGPHPRKSLEWAVLAKRALNQWRGRLPAHPVAVPSSDAHWWHVSLFSHAVVTDASQEGVRVRRRDKKRAVALLRRGMRALQALKQETPAVSLRYREAAPQLTSRENWARLYGR</sequence>
<comment type="similarity">
    <text evidence="2">Belongs to the glycosyltransferase 2 family.</text>
</comment>
<evidence type="ECO:0000256" key="2">
    <source>
        <dbReference type="ARBA" id="ARBA00006739"/>
    </source>
</evidence>
<evidence type="ECO:0000256" key="1">
    <source>
        <dbReference type="ARBA" id="ARBA00004776"/>
    </source>
</evidence>
<comment type="pathway">
    <text evidence="1">Cell wall biogenesis; cell wall polysaccharide biosynthesis.</text>
</comment>
<dbReference type="Pfam" id="PF19320">
    <property type="entry name" value="GlfT2_domain3"/>
    <property type="match status" value="1"/>
</dbReference>
<evidence type="ECO:0000313" key="8">
    <source>
        <dbReference type="Proteomes" id="UP000042997"/>
    </source>
</evidence>
<dbReference type="AlphaFoldDB" id="A0A098BGY4"/>
<name>A0A098BGY4_9NOCA</name>
<feature type="domain" description="Galactofuranosyltransferase GlfT2 N-terminal" evidence="5">
    <location>
        <begin position="59"/>
        <end position="172"/>
    </location>
</feature>
<dbReference type="RefSeq" id="WP_040270478.1">
    <property type="nucleotide sequence ID" value="NZ_CP023714.1"/>
</dbReference>
<dbReference type="InterPro" id="IPR040492">
    <property type="entry name" value="GlfT2_N"/>
</dbReference>
<accession>A0A098BGY4</accession>
<dbReference type="GO" id="GO:0016757">
    <property type="term" value="F:glycosyltransferase activity"/>
    <property type="evidence" value="ECO:0007669"/>
    <property type="project" value="UniProtKB-KW"/>
</dbReference>
<protein>
    <submittedName>
        <fullName evidence="7">Putative glycosyltransferase</fullName>
    </submittedName>
</protein>
<dbReference type="Pfam" id="PF17994">
    <property type="entry name" value="Glft2_N"/>
    <property type="match status" value="1"/>
</dbReference>
<dbReference type="Gene3D" id="3.90.550.60">
    <property type="match status" value="1"/>
</dbReference>
<feature type="domain" description="Galactofuranosyltransferase-2 C-terminal" evidence="6">
    <location>
        <begin position="448"/>
        <end position="631"/>
    </location>
</feature>
<organism evidence="7 8">
    <name type="scientific">Rhodococcus ruber</name>
    <dbReference type="NCBI Taxonomy" id="1830"/>
    <lineage>
        <taxon>Bacteria</taxon>
        <taxon>Bacillati</taxon>
        <taxon>Actinomycetota</taxon>
        <taxon>Actinomycetes</taxon>
        <taxon>Mycobacteriales</taxon>
        <taxon>Nocardiaceae</taxon>
        <taxon>Rhodococcus</taxon>
    </lineage>
</organism>
<dbReference type="PANTHER" id="PTHR43179:SF12">
    <property type="entry name" value="GALACTOFURANOSYLTRANSFERASE GLFT2"/>
    <property type="match status" value="1"/>
</dbReference>
<dbReference type="InterPro" id="IPR029044">
    <property type="entry name" value="Nucleotide-diphossugar_trans"/>
</dbReference>
<evidence type="ECO:0000256" key="4">
    <source>
        <dbReference type="ARBA" id="ARBA00022679"/>
    </source>
</evidence>
<dbReference type="Proteomes" id="UP000042997">
    <property type="component" value="Unassembled WGS sequence"/>
</dbReference>
<dbReference type="EMBL" id="CCSD01000038">
    <property type="protein sequence ID" value="CDZ87452.1"/>
    <property type="molecule type" value="Genomic_DNA"/>
</dbReference>
<keyword evidence="3" id="KW-0328">Glycosyltransferase</keyword>
<dbReference type="SUPFAM" id="SSF53448">
    <property type="entry name" value="Nucleotide-diphospho-sugar transferases"/>
    <property type="match status" value="1"/>
</dbReference>
<dbReference type="PANTHER" id="PTHR43179">
    <property type="entry name" value="RHAMNOSYLTRANSFERASE WBBL"/>
    <property type="match status" value="1"/>
</dbReference>
<evidence type="ECO:0000313" key="7">
    <source>
        <dbReference type="EMBL" id="CDZ87452.1"/>
    </source>
</evidence>
<dbReference type="InterPro" id="IPR045699">
    <property type="entry name" value="GlfT2_C"/>
</dbReference>
<reference evidence="7 8" key="1">
    <citation type="journal article" date="2014" name="Genome Announc.">
        <title>Draft Genome Sequence of Propane- and Butane-Oxidizing Actinobacterium Rhodococcus ruber IEGM 231.</title>
        <authorList>
            <person name="Ivshina I.B."/>
            <person name="Kuyukina M.S."/>
            <person name="Krivoruchko A.V."/>
            <person name="Barbe V."/>
            <person name="Fischer C."/>
        </authorList>
    </citation>
    <scope>NUCLEOTIDE SEQUENCE [LARGE SCALE GENOMIC DNA]</scope>
</reference>
<evidence type="ECO:0000259" key="5">
    <source>
        <dbReference type="Pfam" id="PF17994"/>
    </source>
</evidence>
<evidence type="ECO:0000256" key="3">
    <source>
        <dbReference type="ARBA" id="ARBA00022676"/>
    </source>
</evidence>
<dbReference type="OrthoDB" id="3225550at2"/>
<proteinExistence type="inferred from homology"/>
<dbReference type="Pfam" id="PF13641">
    <property type="entry name" value="Glyco_tranf_2_3"/>
    <property type="match status" value="1"/>
</dbReference>